<name>A0A9P5MY85_9AGAM</name>
<protein>
    <submittedName>
        <fullName evidence="3">Uncharacterized protein</fullName>
    </submittedName>
</protein>
<organism evidence="3 4">
    <name type="scientific">Russula ochroleuca</name>
    <dbReference type="NCBI Taxonomy" id="152965"/>
    <lineage>
        <taxon>Eukaryota</taxon>
        <taxon>Fungi</taxon>
        <taxon>Dikarya</taxon>
        <taxon>Basidiomycota</taxon>
        <taxon>Agaricomycotina</taxon>
        <taxon>Agaricomycetes</taxon>
        <taxon>Russulales</taxon>
        <taxon>Russulaceae</taxon>
        <taxon>Russula</taxon>
    </lineage>
</organism>
<feature type="transmembrane region" description="Helical" evidence="1">
    <location>
        <begin position="231"/>
        <end position="253"/>
    </location>
</feature>
<dbReference type="Proteomes" id="UP000759537">
    <property type="component" value="Unassembled WGS sequence"/>
</dbReference>
<dbReference type="OrthoDB" id="3360032at2759"/>
<dbReference type="EMBL" id="WHVB01000006">
    <property type="protein sequence ID" value="KAF8481622.1"/>
    <property type="molecule type" value="Genomic_DNA"/>
</dbReference>
<dbReference type="AlphaFoldDB" id="A0A9P5MY85"/>
<feature type="chain" id="PRO_5040165420" evidence="2">
    <location>
        <begin position="26"/>
        <end position="286"/>
    </location>
</feature>
<sequence>MMMRCLRLHYLPLTLVLQLLSQQHALPALANTEIINFAAGNPIPVPALPQQNWTVLLHTGANEIIVRDRTPGPLLGVDASPNTLCDGDEDAMNPLMLLHRSSPPCQHDLWLVLDLDGDGQNEHEHRNGNSAWTRYDRFMLRVSWPASYPVQVALSLHRPIIPSAAPSSEHTSITAPRRLHLARIRLKQEGIPVPQRHQHAGRGTQHREGEEGVPLVVLLEPLVLGVLPASVLPIVVTLLGVLLGAVACSVLLLRCVLGGCVLGEVVERARSELALLGEGMGKERVD</sequence>
<keyword evidence="1" id="KW-0472">Membrane</keyword>
<gene>
    <name evidence="3" type="ORF">DFH94DRAFT_731942</name>
</gene>
<reference evidence="3" key="1">
    <citation type="submission" date="2019-10" db="EMBL/GenBank/DDBJ databases">
        <authorList>
            <consortium name="DOE Joint Genome Institute"/>
            <person name="Kuo A."/>
            <person name="Miyauchi S."/>
            <person name="Kiss E."/>
            <person name="Drula E."/>
            <person name="Kohler A."/>
            <person name="Sanchez-Garcia M."/>
            <person name="Andreopoulos B."/>
            <person name="Barry K.W."/>
            <person name="Bonito G."/>
            <person name="Buee M."/>
            <person name="Carver A."/>
            <person name="Chen C."/>
            <person name="Cichocki N."/>
            <person name="Clum A."/>
            <person name="Culley D."/>
            <person name="Crous P.W."/>
            <person name="Fauchery L."/>
            <person name="Girlanda M."/>
            <person name="Hayes R."/>
            <person name="Keri Z."/>
            <person name="LaButti K."/>
            <person name="Lipzen A."/>
            <person name="Lombard V."/>
            <person name="Magnuson J."/>
            <person name="Maillard F."/>
            <person name="Morin E."/>
            <person name="Murat C."/>
            <person name="Nolan M."/>
            <person name="Ohm R."/>
            <person name="Pangilinan J."/>
            <person name="Pereira M."/>
            <person name="Perotto S."/>
            <person name="Peter M."/>
            <person name="Riley R."/>
            <person name="Sitrit Y."/>
            <person name="Stielow B."/>
            <person name="Szollosi G."/>
            <person name="Zifcakova L."/>
            <person name="Stursova M."/>
            <person name="Spatafora J.W."/>
            <person name="Tedersoo L."/>
            <person name="Vaario L.-M."/>
            <person name="Yamada A."/>
            <person name="Yan M."/>
            <person name="Wang P."/>
            <person name="Xu J."/>
            <person name="Bruns T."/>
            <person name="Baldrian P."/>
            <person name="Vilgalys R."/>
            <person name="Henrissat B."/>
            <person name="Grigoriev I.V."/>
            <person name="Hibbett D."/>
            <person name="Nagy L.G."/>
            <person name="Martin F.M."/>
        </authorList>
    </citation>
    <scope>NUCLEOTIDE SEQUENCE</scope>
    <source>
        <strain evidence="3">Prilba</strain>
    </source>
</reference>
<keyword evidence="2" id="KW-0732">Signal</keyword>
<evidence type="ECO:0000256" key="2">
    <source>
        <dbReference type="SAM" id="SignalP"/>
    </source>
</evidence>
<evidence type="ECO:0000313" key="3">
    <source>
        <dbReference type="EMBL" id="KAF8481622.1"/>
    </source>
</evidence>
<comment type="caution">
    <text evidence="3">The sequence shown here is derived from an EMBL/GenBank/DDBJ whole genome shotgun (WGS) entry which is preliminary data.</text>
</comment>
<accession>A0A9P5MY85</accession>
<proteinExistence type="predicted"/>
<evidence type="ECO:0000256" key="1">
    <source>
        <dbReference type="SAM" id="Phobius"/>
    </source>
</evidence>
<keyword evidence="1" id="KW-1133">Transmembrane helix</keyword>
<keyword evidence="1" id="KW-0812">Transmembrane</keyword>
<evidence type="ECO:0000313" key="4">
    <source>
        <dbReference type="Proteomes" id="UP000759537"/>
    </source>
</evidence>
<reference evidence="3" key="2">
    <citation type="journal article" date="2020" name="Nat. Commun.">
        <title>Large-scale genome sequencing of mycorrhizal fungi provides insights into the early evolution of symbiotic traits.</title>
        <authorList>
            <person name="Miyauchi S."/>
            <person name="Kiss E."/>
            <person name="Kuo A."/>
            <person name="Drula E."/>
            <person name="Kohler A."/>
            <person name="Sanchez-Garcia M."/>
            <person name="Morin E."/>
            <person name="Andreopoulos B."/>
            <person name="Barry K.W."/>
            <person name="Bonito G."/>
            <person name="Buee M."/>
            <person name="Carver A."/>
            <person name="Chen C."/>
            <person name="Cichocki N."/>
            <person name="Clum A."/>
            <person name="Culley D."/>
            <person name="Crous P.W."/>
            <person name="Fauchery L."/>
            <person name="Girlanda M."/>
            <person name="Hayes R.D."/>
            <person name="Keri Z."/>
            <person name="LaButti K."/>
            <person name="Lipzen A."/>
            <person name="Lombard V."/>
            <person name="Magnuson J."/>
            <person name="Maillard F."/>
            <person name="Murat C."/>
            <person name="Nolan M."/>
            <person name="Ohm R.A."/>
            <person name="Pangilinan J."/>
            <person name="Pereira M.F."/>
            <person name="Perotto S."/>
            <person name="Peter M."/>
            <person name="Pfister S."/>
            <person name="Riley R."/>
            <person name="Sitrit Y."/>
            <person name="Stielow J.B."/>
            <person name="Szollosi G."/>
            <person name="Zifcakova L."/>
            <person name="Stursova M."/>
            <person name="Spatafora J.W."/>
            <person name="Tedersoo L."/>
            <person name="Vaario L.M."/>
            <person name="Yamada A."/>
            <person name="Yan M."/>
            <person name="Wang P."/>
            <person name="Xu J."/>
            <person name="Bruns T."/>
            <person name="Baldrian P."/>
            <person name="Vilgalys R."/>
            <person name="Dunand C."/>
            <person name="Henrissat B."/>
            <person name="Grigoriev I.V."/>
            <person name="Hibbett D."/>
            <person name="Nagy L.G."/>
            <person name="Martin F.M."/>
        </authorList>
    </citation>
    <scope>NUCLEOTIDE SEQUENCE</scope>
    <source>
        <strain evidence="3">Prilba</strain>
    </source>
</reference>
<keyword evidence="4" id="KW-1185">Reference proteome</keyword>
<feature type="signal peptide" evidence="2">
    <location>
        <begin position="1"/>
        <end position="25"/>
    </location>
</feature>